<organism evidence="3 4">
    <name type="scientific">Hyunsoonleella rubra</name>
    <dbReference type="NCBI Taxonomy" id="1737062"/>
    <lineage>
        <taxon>Bacteria</taxon>
        <taxon>Pseudomonadati</taxon>
        <taxon>Bacteroidota</taxon>
        <taxon>Flavobacteriia</taxon>
        <taxon>Flavobacteriales</taxon>
        <taxon>Flavobacteriaceae</taxon>
    </lineage>
</organism>
<protein>
    <recommendedName>
        <fullName evidence="5">TonB family protein</fullName>
    </recommendedName>
</protein>
<sequence length="240" mass="27102">MNLSNQHKALLLTLLIMGTVVLSIFNFSLVKQKERIAESYYEIEPEPELTEEEIKVLEALENQNNAKAETNQAFNETQPNKHFAQAFKPIAPPEDYEPQINHSDHEGVMDSYKSKYTNTNPAKLKNEDINSFSKVNDLLKKQQNDGSNTRSTMSYSLVNRKHYYLPTPVYLCENGGKIVVNITVNSNGDVIDAYVNTSSTSSNECLIEHALQYAENAKFSKDASKDEQIGSITFNFIGKH</sequence>
<name>A0ABW5T754_9FLAO</name>
<evidence type="ECO:0000256" key="2">
    <source>
        <dbReference type="SAM" id="Phobius"/>
    </source>
</evidence>
<feature type="coiled-coil region" evidence="1">
    <location>
        <begin position="49"/>
        <end position="77"/>
    </location>
</feature>
<feature type="transmembrane region" description="Helical" evidence="2">
    <location>
        <begin position="9"/>
        <end position="29"/>
    </location>
</feature>
<comment type="caution">
    <text evidence="3">The sequence shown here is derived from an EMBL/GenBank/DDBJ whole genome shotgun (WGS) entry which is preliminary data.</text>
</comment>
<reference evidence="4" key="1">
    <citation type="journal article" date="2019" name="Int. J. Syst. Evol. Microbiol.">
        <title>The Global Catalogue of Microorganisms (GCM) 10K type strain sequencing project: providing services to taxonomists for standard genome sequencing and annotation.</title>
        <authorList>
            <consortium name="The Broad Institute Genomics Platform"/>
            <consortium name="The Broad Institute Genome Sequencing Center for Infectious Disease"/>
            <person name="Wu L."/>
            <person name="Ma J."/>
        </authorList>
    </citation>
    <scope>NUCLEOTIDE SEQUENCE [LARGE SCALE GENOMIC DNA]</scope>
    <source>
        <strain evidence="4">KCTC 42398</strain>
    </source>
</reference>
<evidence type="ECO:0000313" key="3">
    <source>
        <dbReference type="EMBL" id="MFD2725065.1"/>
    </source>
</evidence>
<keyword evidence="2" id="KW-0812">Transmembrane</keyword>
<dbReference type="EMBL" id="JBHULY010000005">
    <property type="protein sequence ID" value="MFD2725065.1"/>
    <property type="molecule type" value="Genomic_DNA"/>
</dbReference>
<dbReference type="RefSeq" id="WP_380288688.1">
    <property type="nucleotide sequence ID" value="NZ_JBHULY010000005.1"/>
</dbReference>
<evidence type="ECO:0000256" key="1">
    <source>
        <dbReference type="SAM" id="Coils"/>
    </source>
</evidence>
<evidence type="ECO:0000313" key="4">
    <source>
        <dbReference type="Proteomes" id="UP001597476"/>
    </source>
</evidence>
<accession>A0ABW5T754</accession>
<keyword evidence="4" id="KW-1185">Reference proteome</keyword>
<keyword evidence="2" id="KW-0472">Membrane</keyword>
<proteinExistence type="predicted"/>
<evidence type="ECO:0008006" key="5">
    <source>
        <dbReference type="Google" id="ProtNLM"/>
    </source>
</evidence>
<dbReference type="Proteomes" id="UP001597476">
    <property type="component" value="Unassembled WGS sequence"/>
</dbReference>
<keyword evidence="2" id="KW-1133">Transmembrane helix</keyword>
<gene>
    <name evidence="3" type="ORF">ACFSR8_02470</name>
</gene>
<keyword evidence="1" id="KW-0175">Coiled coil</keyword>